<comment type="caution">
    <text evidence="8">The sequence shown here is derived from an EMBL/GenBank/DDBJ whole genome shotgun (WGS) entry which is preliminary data.</text>
</comment>
<sequence>MASFKNIPPNFTISPDGSHLILSIPIEKSYVDDRSYRLIRLSNELEILLIHDAETDKSSAALDIHVGHLCDPDNLQGLAHF</sequence>
<evidence type="ECO:0000313" key="9">
    <source>
        <dbReference type="Proteomes" id="UP000789570"/>
    </source>
</evidence>
<dbReference type="GO" id="GO:0004222">
    <property type="term" value="F:metalloendopeptidase activity"/>
    <property type="evidence" value="ECO:0007669"/>
    <property type="project" value="TreeGrafter"/>
</dbReference>
<gene>
    <name evidence="8" type="ORF">FCALED_LOCUS13021</name>
</gene>
<organism evidence="8 9">
    <name type="scientific">Funneliformis caledonium</name>
    <dbReference type="NCBI Taxonomy" id="1117310"/>
    <lineage>
        <taxon>Eukaryota</taxon>
        <taxon>Fungi</taxon>
        <taxon>Fungi incertae sedis</taxon>
        <taxon>Mucoromycota</taxon>
        <taxon>Glomeromycotina</taxon>
        <taxon>Glomeromycetes</taxon>
        <taxon>Glomerales</taxon>
        <taxon>Glomeraceae</taxon>
        <taxon>Funneliformis</taxon>
    </lineage>
</organism>
<dbReference type="PANTHER" id="PTHR43690:SF18">
    <property type="entry name" value="INSULIN-DEGRADING ENZYME-RELATED"/>
    <property type="match status" value="1"/>
</dbReference>
<protein>
    <submittedName>
        <fullName evidence="8">16223_t:CDS:1</fullName>
    </submittedName>
</protein>
<dbReference type="InterPro" id="IPR050626">
    <property type="entry name" value="Peptidase_M16"/>
</dbReference>
<dbReference type="GO" id="GO:0005829">
    <property type="term" value="C:cytosol"/>
    <property type="evidence" value="ECO:0007669"/>
    <property type="project" value="TreeGrafter"/>
</dbReference>
<keyword evidence="3" id="KW-0479">Metal-binding</keyword>
<reference evidence="8" key="1">
    <citation type="submission" date="2021-06" db="EMBL/GenBank/DDBJ databases">
        <authorList>
            <person name="Kallberg Y."/>
            <person name="Tangrot J."/>
            <person name="Rosling A."/>
        </authorList>
    </citation>
    <scope>NUCLEOTIDE SEQUENCE</scope>
    <source>
        <strain evidence="8">UK204</strain>
    </source>
</reference>
<keyword evidence="9" id="KW-1185">Reference proteome</keyword>
<proteinExistence type="inferred from homology"/>
<dbReference type="Pfam" id="PF00675">
    <property type="entry name" value="Peptidase_M16"/>
    <property type="match status" value="1"/>
</dbReference>
<dbReference type="InterPro" id="IPR011249">
    <property type="entry name" value="Metalloenz_LuxS/M16"/>
</dbReference>
<accession>A0A9N9HHN7</accession>
<keyword evidence="5" id="KW-0862">Zinc</keyword>
<evidence type="ECO:0000256" key="1">
    <source>
        <dbReference type="ARBA" id="ARBA00007261"/>
    </source>
</evidence>
<evidence type="ECO:0000256" key="2">
    <source>
        <dbReference type="ARBA" id="ARBA00022670"/>
    </source>
</evidence>
<keyword evidence="4" id="KW-0378">Hydrolase</keyword>
<keyword evidence="2" id="KW-0645">Protease</keyword>
<dbReference type="GO" id="GO:0051603">
    <property type="term" value="P:proteolysis involved in protein catabolic process"/>
    <property type="evidence" value="ECO:0007669"/>
    <property type="project" value="TreeGrafter"/>
</dbReference>
<feature type="domain" description="Peptidase M16 N-terminal" evidence="7">
    <location>
        <begin position="47"/>
        <end position="81"/>
    </location>
</feature>
<evidence type="ECO:0000256" key="3">
    <source>
        <dbReference type="ARBA" id="ARBA00022723"/>
    </source>
</evidence>
<evidence type="ECO:0000313" key="8">
    <source>
        <dbReference type="EMBL" id="CAG8692188.1"/>
    </source>
</evidence>
<dbReference type="GO" id="GO:0046872">
    <property type="term" value="F:metal ion binding"/>
    <property type="evidence" value="ECO:0007669"/>
    <property type="project" value="UniProtKB-KW"/>
</dbReference>
<evidence type="ECO:0000259" key="7">
    <source>
        <dbReference type="Pfam" id="PF00675"/>
    </source>
</evidence>
<dbReference type="InterPro" id="IPR011765">
    <property type="entry name" value="Pept_M16_N"/>
</dbReference>
<dbReference type="GO" id="GO:0043171">
    <property type="term" value="P:peptide catabolic process"/>
    <property type="evidence" value="ECO:0007669"/>
    <property type="project" value="TreeGrafter"/>
</dbReference>
<dbReference type="OrthoDB" id="952271at2759"/>
<dbReference type="SUPFAM" id="SSF63411">
    <property type="entry name" value="LuxS/MPP-like metallohydrolase"/>
    <property type="match status" value="1"/>
</dbReference>
<dbReference type="AlphaFoldDB" id="A0A9N9HHN7"/>
<name>A0A9N9HHN7_9GLOM</name>
<evidence type="ECO:0000256" key="6">
    <source>
        <dbReference type="ARBA" id="ARBA00023049"/>
    </source>
</evidence>
<keyword evidence="6" id="KW-0482">Metalloprotease</keyword>
<dbReference type="PANTHER" id="PTHR43690">
    <property type="entry name" value="NARDILYSIN"/>
    <property type="match status" value="1"/>
</dbReference>
<dbReference type="EMBL" id="CAJVPQ010007035">
    <property type="protein sequence ID" value="CAG8692188.1"/>
    <property type="molecule type" value="Genomic_DNA"/>
</dbReference>
<dbReference type="Gene3D" id="3.30.830.10">
    <property type="entry name" value="Metalloenzyme, LuxS/M16 peptidase-like"/>
    <property type="match status" value="1"/>
</dbReference>
<feature type="non-terminal residue" evidence="8">
    <location>
        <position position="1"/>
    </location>
</feature>
<comment type="similarity">
    <text evidence="1">Belongs to the peptidase M16 family.</text>
</comment>
<dbReference type="GO" id="GO:0005739">
    <property type="term" value="C:mitochondrion"/>
    <property type="evidence" value="ECO:0007669"/>
    <property type="project" value="TreeGrafter"/>
</dbReference>
<dbReference type="Proteomes" id="UP000789570">
    <property type="component" value="Unassembled WGS sequence"/>
</dbReference>
<evidence type="ECO:0000256" key="5">
    <source>
        <dbReference type="ARBA" id="ARBA00022833"/>
    </source>
</evidence>
<evidence type="ECO:0000256" key="4">
    <source>
        <dbReference type="ARBA" id="ARBA00022801"/>
    </source>
</evidence>